<evidence type="ECO:0008006" key="4">
    <source>
        <dbReference type="Google" id="ProtNLM"/>
    </source>
</evidence>
<dbReference type="Proteomes" id="UP000235405">
    <property type="component" value="Unassembled WGS sequence"/>
</dbReference>
<dbReference type="AlphaFoldDB" id="A0A2N7CHD6"/>
<evidence type="ECO:0000313" key="3">
    <source>
        <dbReference type="Proteomes" id="UP000235405"/>
    </source>
</evidence>
<dbReference type="EMBL" id="MCSW01000113">
    <property type="protein sequence ID" value="PMF25605.1"/>
    <property type="molecule type" value="Genomic_DNA"/>
</dbReference>
<accession>A0A2N7CHD6</accession>
<feature type="region of interest" description="Disordered" evidence="1">
    <location>
        <begin position="1"/>
        <end position="37"/>
    </location>
</feature>
<gene>
    <name evidence="2" type="ORF">BCV19_00715</name>
</gene>
<proteinExistence type="predicted"/>
<protein>
    <recommendedName>
        <fullName evidence="4">ATP-dependent exonuclease</fullName>
    </recommendedName>
</protein>
<feature type="compositionally biased region" description="Polar residues" evidence="1">
    <location>
        <begin position="1"/>
        <end position="22"/>
    </location>
</feature>
<evidence type="ECO:0000313" key="2">
    <source>
        <dbReference type="EMBL" id="PMF25605.1"/>
    </source>
</evidence>
<reference evidence="3" key="1">
    <citation type="submission" date="2016-07" db="EMBL/GenBank/DDBJ databases">
        <title>Nontailed viruses are major unrecognized killers of bacteria in the ocean.</title>
        <authorList>
            <person name="Kauffman K."/>
            <person name="Hussain F."/>
            <person name="Yang J."/>
            <person name="Arevalo P."/>
            <person name="Brown J."/>
            <person name="Cutler M."/>
            <person name="Kelly L."/>
            <person name="Polz M.F."/>
        </authorList>
    </citation>
    <scope>NUCLEOTIDE SEQUENCE [LARGE SCALE GENOMIC DNA]</scope>
    <source>
        <strain evidence="3">10N.286.54.F3</strain>
    </source>
</reference>
<feature type="compositionally biased region" description="Basic and acidic residues" evidence="1">
    <location>
        <begin position="23"/>
        <end position="37"/>
    </location>
</feature>
<sequence>MRNISISIPQRTERVSSGSPVKQTRDEGKLKRVRDVKSIEKRQRKYPRIFRVRRKAMSPQNQRQFVKMINSYQLRALRDWQGFADALPEAESLSEAQLFILQAAQQSQHLYPASVKKTLGKYEQILATLNDDSEPSSESLQQLIAYDHYLEGLLSMLVLCRRYDKPSKKPPRDTDEHQEDTDE</sequence>
<organism evidence="2 3">
    <name type="scientific">Vibrio splendidus</name>
    <dbReference type="NCBI Taxonomy" id="29497"/>
    <lineage>
        <taxon>Bacteria</taxon>
        <taxon>Pseudomonadati</taxon>
        <taxon>Pseudomonadota</taxon>
        <taxon>Gammaproteobacteria</taxon>
        <taxon>Vibrionales</taxon>
        <taxon>Vibrionaceae</taxon>
        <taxon>Vibrio</taxon>
    </lineage>
</organism>
<evidence type="ECO:0000256" key="1">
    <source>
        <dbReference type="SAM" id="MobiDB-lite"/>
    </source>
</evidence>
<name>A0A2N7CHD6_VIBSP</name>
<comment type="caution">
    <text evidence="2">The sequence shown here is derived from an EMBL/GenBank/DDBJ whole genome shotgun (WGS) entry which is preliminary data.</text>
</comment>